<dbReference type="Pfam" id="PF09687">
    <property type="entry name" value="PRESAN"/>
    <property type="match status" value="1"/>
</dbReference>
<evidence type="ECO:0000313" key="4">
    <source>
        <dbReference type="Proteomes" id="UP000243200"/>
    </source>
</evidence>
<reference evidence="3 4" key="1">
    <citation type="submission" date="2016-06" db="EMBL/GenBank/DDBJ databases">
        <authorList>
            <consortium name="Pathogen Informatics"/>
        </authorList>
    </citation>
    <scope>NUCLEOTIDE SEQUENCE [LARGE SCALE GENOMIC DNA]</scope>
</reference>
<dbReference type="PANTHER" id="PTHR36193:SF23">
    <property type="entry name" value="PHISTB DOMAIN-CONTAINING RESA-LIKE PROTEIN 1"/>
    <property type="match status" value="1"/>
</dbReference>
<dbReference type="InterPro" id="IPR044885">
    <property type="entry name" value="PRESA_N_sf"/>
</dbReference>
<feature type="compositionally biased region" description="Low complexity" evidence="1">
    <location>
        <begin position="294"/>
        <end position="304"/>
    </location>
</feature>
<feature type="compositionally biased region" description="Polar residues" evidence="1">
    <location>
        <begin position="19"/>
        <end position="28"/>
    </location>
</feature>
<evidence type="ECO:0000259" key="2">
    <source>
        <dbReference type="Pfam" id="PF09687"/>
    </source>
</evidence>
<gene>
    <name evidence="3" type="primary">PowCR01_000010200</name>
    <name evidence="3" type="ORF">POWCR01_000010200</name>
</gene>
<organism evidence="3 4">
    <name type="scientific">Plasmodium ovale</name>
    <name type="common">malaria parasite P. ovale</name>
    <dbReference type="NCBI Taxonomy" id="36330"/>
    <lineage>
        <taxon>Eukaryota</taxon>
        <taxon>Sar</taxon>
        <taxon>Alveolata</taxon>
        <taxon>Apicomplexa</taxon>
        <taxon>Aconoidasida</taxon>
        <taxon>Haemosporida</taxon>
        <taxon>Plasmodiidae</taxon>
        <taxon>Plasmodium</taxon>
        <taxon>Plasmodium (Plasmodium)</taxon>
    </lineage>
</organism>
<feature type="compositionally biased region" description="Polar residues" evidence="1">
    <location>
        <begin position="305"/>
        <end position="322"/>
    </location>
</feature>
<dbReference type="Gene3D" id="6.10.280.180">
    <property type="entry name" value="Plasmodium RESA, N-terminal helical domain"/>
    <property type="match status" value="1"/>
</dbReference>
<dbReference type="OrthoDB" id="386632at2759"/>
<protein>
    <recommendedName>
        <fullName evidence="2">Plasmodium RESA N-terminal domain-containing protein</fullName>
    </recommendedName>
</protein>
<dbReference type="InterPro" id="IPR006526">
    <property type="entry name" value="Export_prot_PHISTa/b/c"/>
</dbReference>
<feature type="domain" description="Plasmodium RESA N-terminal" evidence="2">
    <location>
        <begin position="457"/>
        <end position="577"/>
    </location>
</feature>
<evidence type="ECO:0000313" key="3">
    <source>
        <dbReference type="EMBL" id="SBT72911.1"/>
    </source>
</evidence>
<feature type="compositionally biased region" description="Low complexity" evidence="1">
    <location>
        <begin position="328"/>
        <end position="341"/>
    </location>
</feature>
<dbReference type="InterPro" id="IPR019111">
    <property type="entry name" value="PRESA_N"/>
</dbReference>
<accession>A0A1C3KGR8</accession>
<dbReference type="Proteomes" id="UP000243200">
    <property type="component" value="Unassembled WGS sequence"/>
</dbReference>
<feature type="region of interest" description="Disordered" evidence="1">
    <location>
        <begin position="19"/>
        <end position="43"/>
    </location>
</feature>
<feature type="compositionally biased region" description="Basic and acidic residues" evidence="1">
    <location>
        <begin position="436"/>
        <end position="453"/>
    </location>
</feature>
<feature type="region of interest" description="Disordered" evidence="1">
    <location>
        <begin position="290"/>
        <end position="344"/>
    </location>
</feature>
<feature type="region of interest" description="Disordered" evidence="1">
    <location>
        <begin position="434"/>
        <end position="453"/>
    </location>
</feature>
<evidence type="ECO:0000256" key="1">
    <source>
        <dbReference type="SAM" id="MobiDB-lite"/>
    </source>
</evidence>
<name>A0A1C3KGR8_PLAOA</name>
<dbReference type="NCBIfam" id="TIGR01639">
    <property type="entry name" value="P_fal_TIGR01639"/>
    <property type="match status" value="1"/>
</dbReference>
<dbReference type="VEuPathDB" id="PlasmoDB:POWCR01_000010200"/>
<sequence>MASSNSSVVMMKSLVTKKNVCNKNSPNGSDGAEEKCSKSNNRKSTFSKSTNLFFLVLLLFLVQNENSTCENTTDTKTQWRNVHSRNLAESNFRGAQRSVGGPYSGEDFDPYNGNPLLAGNISDLIDLFNSSNHANNIFNAANKGVNALAEQGWSSYYSSQYGKFPVVGGGSGVNAASGTSNNMGGDGDANVANAANAANAANVANGTNAMGGGISGVYNNQMNKPQETKYPNYNVAGDNAQGPARTTSQNMGNANAFGTTPPGAVNNQFDNTPPPPPPYTYGAYGSQYEAYQGNNNNAGVNTSNQYDNSFGNTSPKQDNSQYGMPAQNNNMPPSPNSRSENLPGDNMWEAYKSHFDSLSEGKRAKTETENYSYPGGDIWAEYKAQFENYTKNNEDASRNLQRKVAADRVAFASTRGASTAVPAENRLVRYNQRKSIPNEDCEKRRKESKQQEQESAKYIKELIEKLGNTVNMRDMFFIFNCVLIHERKKYVEMQEAAMSYWDKLAKSYGLPEYYKTRQWMKAYDGMTKELLYTEKKLFDRLYHILQHGACSRSSYIQFIREVKYTCNRMKKEMDDQWKEYLNTKVRGFW</sequence>
<dbReference type="PANTHER" id="PTHR36193">
    <property type="entry name" value="PHISTB DOMAIN-CONTAINING RESA-LIKE PROTEIN 1"/>
    <property type="match status" value="1"/>
</dbReference>
<dbReference type="AlphaFoldDB" id="A0A1C3KGR8"/>
<dbReference type="VEuPathDB" id="PlasmoDB:PocGH01_00225300"/>
<proteinExistence type="predicted"/>
<dbReference type="EMBL" id="FLRJ01000173">
    <property type="protein sequence ID" value="SBT72911.1"/>
    <property type="molecule type" value="Genomic_DNA"/>
</dbReference>